<name>A0A835EEK6_9POAL</name>
<dbReference type="EMBL" id="JACEFO010002084">
    <property type="protein sequence ID" value="KAF8685365.1"/>
    <property type="molecule type" value="Genomic_DNA"/>
</dbReference>
<dbReference type="InterPro" id="IPR032675">
    <property type="entry name" value="LRR_dom_sf"/>
</dbReference>
<dbReference type="Pfam" id="PF08263">
    <property type="entry name" value="LRRNT_2"/>
    <property type="match status" value="1"/>
</dbReference>
<evidence type="ECO:0000256" key="3">
    <source>
        <dbReference type="ARBA" id="ARBA00022692"/>
    </source>
</evidence>
<dbReference type="InterPro" id="IPR003591">
    <property type="entry name" value="Leu-rich_rpt_typical-subtyp"/>
</dbReference>
<keyword evidence="3" id="KW-0812">Transmembrane</keyword>
<dbReference type="FunFam" id="3.80.10.10:FF:000403">
    <property type="entry name" value="Receptor-like protein 2"/>
    <property type="match status" value="1"/>
</dbReference>
<reference evidence="10" key="1">
    <citation type="submission" date="2020-07" db="EMBL/GenBank/DDBJ databases">
        <title>Genome sequence and genetic diversity analysis of an under-domesticated orphan crop, white fonio (Digitaria exilis).</title>
        <authorList>
            <person name="Bennetzen J.L."/>
            <person name="Chen S."/>
            <person name="Ma X."/>
            <person name="Wang X."/>
            <person name="Yssel A.E.J."/>
            <person name="Chaluvadi S.R."/>
            <person name="Johnson M."/>
            <person name="Gangashetty P."/>
            <person name="Hamidou F."/>
            <person name="Sanogo M.D."/>
            <person name="Zwaenepoel A."/>
            <person name="Wallace J."/>
            <person name="Van De Peer Y."/>
            <person name="Van Deynze A."/>
        </authorList>
    </citation>
    <scope>NUCLEOTIDE SEQUENCE</scope>
    <source>
        <tissue evidence="10">Leaves</tissue>
    </source>
</reference>
<dbReference type="SUPFAM" id="SSF52058">
    <property type="entry name" value="L domain-like"/>
    <property type="match status" value="2"/>
</dbReference>
<dbReference type="SMART" id="SM00369">
    <property type="entry name" value="LRR_TYP"/>
    <property type="match status" value="7"/>
</dbReference>
<dbReference type="Gene3D" id="3.80.10.10">
    <property type="entry name" value="Ribonuclease Inhibitor"/>
    <property type="match status" value="3"/>
</dbReference>
<dbReference type="PROSITE" id="PS51257">
    <property type="entry name" value="PROKAR_LIPOPROTEIN"/>
    <property type="match status" value="1"/>
</dbReference>
<keyword evidence="2" id="KW-0433">Leucine-rich repeat</keyword>
<proteinExistence type="predicted"/>
<dbReference type="GO" id="GO:0005886">
    <property type="term" value="C:plasma membrane"/>
    <property type="evidence" value="ECO:0007669"/>
    <property type="project" value="UniProtKB-SubCell"/>
</dbReference>
<evidence type="ECO:0000256" key="1">
    <source>
        <dbReference type="ARBA" id="ARBA00004251"/>
    </source>
</evidence>
<dbReference type="InterPro" id="IPR053211">
    <property type="entry name" value="DNA_repair-toleration"/>
</dbReference>
<feature type="chain" id="PRO_5033054546" description="Leucine-rich repeat-containing N-terminal plant-type domain-containing protein" evidence="8">
    <location>
        <begin position="20"/>
        <end position="546"/>
    </location>
</feature>
<gene>
    <name evidence="10" type="ORF">HU200_043989</name>
</gene>
<feature type="signal peptide" evidence="8">
    <location>
        <begin position="1"/>
        <end position="19"/>
    </location>
</feature>
<protein>
    <recommendedName>
        <fullName evidence="9">Leucine-rich repeat-containing N-terminal plant-type domain-containing protein</fullName>
    </recommendedName>
</protein>
<evidence type="ECO:0000256" key="5">
    <source>
        <dbReference type="ARBA" id="ARBA00022737"/>
    </source>
</evidence>
<dbReference type="Pfam" id="PF13855">
    <property type="entry name" value="LRR_8"/>
    <property type="match status" value="2"/>
</dbReference>
<sequence length="546" mass="59554">MRQVSVLLILFYFASLATSCTEQERSSLLEFITELSYDGGLISSWENITDCCKWEGITCSLDMTVTGVTLASRRLQGHISASLGNLNGLLCLNLSHNLLSGTIPLELMSSKSIVVLDVSFNQLNGDLQELQPSALLPLQVLNISSNKFTERFPSSPWEVMKSLVVLNASNNSFTGQIPTKVCFNAPSLVVLELSYNHFSGSIPPELGNCYTLTSLKAGHNNLSGTLPDALFNISSLEHLSLHDNQLEGSLNGISKLTYLVTLDLGRNGLSGNIPDSIGELSRLNELHLDNNRMSGELPYTLSHCKNLKTIDLKVNYFSGELTKVNFSNLPNLKTLDLMMNNLSGKIPESIYACSNLTALRLASNKFHGQVSEEIGNLKSLSFLSLANNSLTNITGALQILSTSSSRNLTTLLIGRNFMHEAMPDDDTINGFGDLQTLDLSHNHLTGAIPTALNNLHFLSQLNISNNNLEGSIPMIGQLSTFPSSSFDGNPKLCGPMLAHHCNSEETIFSTEQTDNKVEKLMFMVAFAAFLCVGVLYDQMVLSKFIG</sequence>
<dbReference type="PROSITE" id="PS51450">
    <property type="entry name" value="LRR"/>
    <property type="match status" value="1"/>
</dbReference>
<keyword evidence="5" id="KW-0677">Repeat</keyword>
<dbReference type="InterPro" id="IPR001611">
    <property type="entry name" value="Leu-rich_rpt"/>
</dbReference>
<dbReference type="FunFam" id="3.80.10.10:FF:000095">
    <property type="entry name" value="LRR receptor-like serine/threonine-protein kinase GSO1"/>
    <property type="match status" value="1"/>
</dbReference>
<evidence type="ECO:0000259" key="9">
    <source>
        <dbReference type="Pfam" id="PF08263"/>
    </source>
</evidence>
<dbReference type="PANTHER" id="PTHR48060">
    <property type="entry name" value="DNA DAMAGE-REPAIR/TOLERATION PROTEIN DRT100"/>
    <property type="match status" value="1"/>
</dbReference>
<dbReference type="AlphaFoldDB" id="A0A835EEK6"/>
<keyword evidence="4 8" id="KW-0732">Signal</keyword>
<evidence type="ECO:0000256" key="6">
    <source>
        <dbReference type="ARBA" id="ARBA00022989"/>
    </source>
</evidence>
<dbReference type="Pfam" id="PF00560">
    <property type="entry name" value="LRR_1"/>
    <property type="match status" value="6"/>
</dbReference>
<dbReference type="PANTHER" id="PTHR48060:SF19">
    <property type="entry name" value="LEUCINE-RICH REPEAT-CONTAINING N-TERMINAL PLANT-TYPE DOMAIN-CONTAINING PROTEIN"/>
    <property type="match status" value="1"/>
</dbReference>
<dbReference type="FunFam" id="3.80.10.10:FF:000530">
    <property type="entry name" value="Receptor-like protein 2"/>
    <property type="match status" value="1"/>
</dbReference>
<dbReference type="Proteomes" id="UP000636709">
    <property type="component" value="Unassembled WGS sequence"/>
</dbReference>
<evidence type="ECO:0000313" key="10">
    <source>
        <dbReference type="EMBL" id="KAF8685365.1"/>
    </source>
</evidence>
<keyword evidence="11" id="KW-1185">Reference proteome</keyword>
<organism evidence="10 11">
    <name type="scientific">Digitaria exilis</name>
    <dbReference type="NCBI Taxonomy" id="1010633"/>
    <lineage>
        <taxon>Eukaryota</taxon>
        <taxon>Viridiplantae</taxon>
        <taxon>Streptophyta</taxon>
        <taxon>Embryophyta</taxon>
        <taxon>Tracheophyta</taxon>
        <taxon>Spermatophyta</taxon>
        <taxon>Magnoliopsida</taxon>
        <taxon>Liliopsida</taxon>
        <taxon>Poales</taxon>
        <taxon>Poaceae</taxon>
        <taxon>PACMAD clade</taxon>
        <taxon>Panicoideae</taxon>
        <taxon>Panicodae</taxon>
        <taxon>Paniceae</taxon>
        <taxon>Anthephorinae</taxon>
        <taxon>Digitaria</taxon>
    </lineage>
</organism>
<evidence type="ECO:0000313" key="11">
    <source>
        <dbReference type="Proteomes" id="UP000636709"/>
    </source>
</evidence>
<comment type="subcellular location">
    <subcellularLocation>
        <location evidence="1">Cell membrane</location>
        <topology evidence="1">Single-pass type I membrane protein</topology>
    </subcellularLocation>
</comment>
<evidence type="ECO:0000256" key="8">
    <source>
        <dbReference type="SAM" id="SignalP"/>
    </source>
</evidence>
<dbReference type="PRINTS" id="PR00019">
    <property type="entry name" value="LEURICHRPT"/>
</dbReference>
<evidence type="ECO:0000256" key="4">
    <source>
        <dbReference type="ARBA" id="ARBA00022729"/>
    </source>
</evidence>
<keyword evidence="7" id="KW-0472">Membrane</keyword>
<keyword evidence="6" id="KW-1133">Transmembrane helix</keyword>
<evidence type="ECO:0000256" key="2">
    <source>
        <dbReference type="ARBA" id="ARBA00022614"/>
    </source>
</evidence>
<dbReference type="OrthoDB" id="1740823at2759"/>
<evidence type="ECO:0000256" key="7">
    <source>
        <dbReference type="ARBA" id="ARBA00023136"/>
    </source>
</evidence>
<comment type="caution">
    <text evidence="10">The sequence shown here is derived from an EMBL/GenBank/DDBJ whole genome shotgun (WGS) entry which is preliminary data.</text>
</comment>
<accession>A0A835EEK6</accession>
<feature type="domain" description="Leucine-rich repeat-containing N-terminal plant-type" evidence="9">
    <location>
        <begin position="23"/>
        <end position="60"/>
    </location>
</feature>
<dbReference type="InterPro" id="IPR013210">
    <property type="entry name" value="LRR_N_plant-typ"/>
</dbReference>